<evidence type="ECO:0000256" key="3">
    <source>
        <dbReference type="ARBA" id="ARBA00022833"/>
    </source>
</evidence>
<dbReference type="Gene3D" id="3.30.40.10">
    <property type="entry name" value="Zinc/RING finger domain, C3HC4 (zinc finger)"/>
    <property type="match status" value="1"/>
</dbReference>
<evidence type="ECO:0000256" key="2">
    <source>
        <dbReference type="ARBA" id="ARBA00022771"/>
    </source>
</evidence>
<keyword evidence="2" id="KW-0863">Zinc-finger</keyword>
<dbReference type="EMBL" id="QGNW01000143">
    <property type="protein sequence ID" value="RVW91698.1"/>
    <property type="molecule type" value="Genomic_DNA"/>
</dbReference>
<dbReference type="InterPro" id="IPR013083">
    <property type="entry name" value="Znf_RING/FYVE/PHD"/>
</dbReference>
<dbReference type="SUPFAM" id="SSF57850">
    <property type="entry name" value="RING/U-box"/>
    <property type="match status" value="1"/>
</dbReference>
<organism evidence="5 6">
    <name type="scientific">Vitis vinifera</name>
    <name type="common">Grape</name>
    <dbReference type="NCBI Taxonomy" id="29760"/>
    <lineage>
        <taxon>Eukaryota</taxon>
        <taxon>Viridiplantae</taxon>
        <taxon>Streptophyta</taxon>
        <taxon>Embryophyta</taxon>
        <taxon>Tracheophyta</taxon>
        <taxon>Spermatophyta</taxon>
        <taxon>Magnoliopsida</taxon>
        <taxon>eudicotyledons</taxon>
        <taxon>Gunneridae</taxon>
        <taxon>Pentapetalae</taxon>
        <taxon>rosids</taxon>
        <taxon>Vitales</taxon>
        <taxon>Vitaceae</taxon>
        <taxon>Viteae</taxon>
        <taxon>Vitis</taxon>
    </lineage>
</organism>
<dbReference type="PANTHER" id="PTHR45969:SF81">
    <property type="entry name" value="OS08G0157400 PROTEIN"/>
    <property type="match status" value="1"/>
</dbReference>
<keyword evidence="1" id="KW-0479">Metal-binding</keyword>
<evidence type="ECO:0000313" key="5">
    <source>
        <dbReference type="EMBL" id="RVW91698.1"/>
    </source>
</evidence>
<name>A0A438I4Q6_VITVI</name>
<accession>A0A438I4Q6</accession>
<dbReference type="PANTHER" id="PTHR45969">
    <property type="entry name" value="RING ZINC FINGER PROTEIN-RELATED"/>
    <property type="match status" value="1"/>
</dbReference>
<dbReference type="GO" id="GO:0008270">
    <property type="term" value="F:zinc ion binding"/>
    <property type="evidence" value="ECO:0007669"/>
    <property type="project" value="UniProtKB-KW"/>
</dbReference>
<dbReference type="AlphaFoldDB" id="A0A438I4Q6"/>
<dbReference type="Proteomes" id="UP000288805">
    <property type="component" value="Unassembled WGS sequence"/>
</dbReference>
<evidence type="ECO:0000256" key="1">
    <source>
        <dbReference type="ARBA" id="ARBA00022723"/>
    </source>
</evidence>
<proteinExistence type="predicted"/>
<reference evidence="5 6" key="1">
    <citation type="journal article" date="2018" name="PLoS Genet.">
        <title>Population sequencing reveals clonal diversity and ancestral inbreeding in the grapevine cultivar Chardonnay.</title>
        <authorList>
            <person name="Roach M.J."/>
            <person name="Johnson D.L."/>
            <person name="Bohlmann J."/>
            <person name="van Vuuren H.J."/>
            <person name="Jones S.J."/>
            <person name="Pretorius I.S."/>
            <person name="Schmidt S.A."/>
            <person name="Borneman A.R."/>
        </authorList>
    </citation>
    <scope>NUCLEOTIDE SEQUENCE [LARGE SCALE GENOMIC DNA]</scope>
    <source>
        <strain evidence="6">cv. Chardonnay</strain>
        <tissue evidence="5">Leaf</tissue>
    </source>
</reference>
<keyword evidence="4" id="KW-0732">Signal</keyword>
<gene>
    <name evidence="5" type="ORF">CK203_024160</name>
</gene>
<sequence length="310" mass="34506">MVMVALACLGLLSPPEQAYSDEYTSSCVLVMDGQTPALIPVSVAVAWIKKRVPVVQYGSFLERLGMHERGDEDAVCRVCLDCIKEGMRSESCPTAVMCSIRSAWMLGWMRVRSLALCVDPCYFQLRLGPVSPTSYFASRLDFSSSLFLDPNSKMSWAAAATSVRVTQLMNSWGFSKLHVDMKIFVWIAPGSCMVQKASGTPGPIQFDDIWQCHTGTGQLLPPKSKSQMVCDTVTVPPVGDVYAIVQPSPSTWIKKRLPAVEYSDFLHKIRRQEDEDTVCAICLNGFERRHEIRELPNCCHAFHNPQRVCG</sequence>
<feature type="chain" id="PRO_5019117704" evidence="4">
    <location>
        <begin position="21"/>
        <end position="310"/>
    </location>
</feature>
<evidence type="ECO:0000313" key="6">
    <source>
        <dbReference type="Proteomes" id="UP000288805"/>
    </source>
</evidence>
<feature type="signal peptide" evidence="4">
    <location>
        <begin position="1"/>
        <end position="20"/>
    </location>
</feature>
<keyword evidence="3" id="KW-0862">Zinc</keyword>
<protein>
    <submittedName>
        <fullName evidence="5">Uncharacterized protein</fullName>
    </submittedName>
</protein>
<comment type="caution">
    <text evidence="5">The sequence shown here is derived from an EMBL/GenBank/DDBJ whole genome shotgun (WGS) entry which is preliminary data.</text>
</comment>
<evidence type="ECO:0000256" key="4">
    <source>
        <dbReference type="SAM" id="SignalP"/>
    </source>
</evidence>